<organism evidence="1 2">
    <name type="scientific">Amycolatopsis xylanica</name>
    <dbReference type="NCBI Taxonomy" id="589385"/>
    <lineage>
        <taxon>Bacteria</taxon>
        <taxon>Bacillati</taxon>
        <taxon>Actinomycetota</taxon>
        <taxon>Actinomycetes</taxon>
        <taxon>Pseudonocardiales</taxon>
        <taxon>Pseudonocardiaceae</taxon>
        <taxon>Amycolatopsis</taxon>
    </lineage>
</organism>
<dbReference type="Gene3D" id="3.40.50.12580">
    <property type="match status" value="1"/>
</dbReference>
<proteinExistence type="predicted"/>
<evidence type="ECO:0008006" key="3">
    <source>
        <dbReference type="Google" id="ProtNLM"/>
    </source>
</evidence>
<protein>
    <recommendedName>
        <fullName evidence="3">CDP-Glycerol:Poly(Glycerophosphate) glycerophosphotransferase</fullName>
    </recommendedName>
</protein>
<evidence type="ECO:0000313" key="1">
    <source>
        <dbReference type="EMBL" id="SDY40830.1"/>
    </source>
</evidence>
<dbReference type="STRING" id="589385.SAMN05421504_105464"/>
<dbReference type="EMBL" id="FNON01000005">
    <property type="protein sequence ID" value="SDY40830.1"/>
    <property type="molecule type" value="Genomic_DNA"/>
</dbReference>
<dbReference type="SUPFAM" id="SSF53756">
    <property type="entry name" value="UDP-Glycosyltransferase/glycogen phosphorylase"/>
    <property type="match status" value="1"/>
</dbReference>
<dbReference type="AlphaFoldDB" id="A0A1H3JLG3"/>
<keyword evidence="2" id="KW-1185">Reference proteome</keyword>
<dbReference type="InterPro" id="IPR043148">
    <property type="entry name" value="TagF_C"/>
</dbReference>
<name>A0A1H3JLG3_9PSEU</name>
<gene>
    <name evidence="1" type="ORF">SAMN05421504_105464</name>
</gene>
<evidence type="ECO:0000313" key="2">
    <source>
        <dbReference type="Proteomes" id="UP000199515"/>
    </source>
</evidence>
<reference evidence="1 2" key="1">
    <citation type="submission" date="2016-10" db="EMBL/GenBank/DDBJ databases">
        <authorList>
            <person name="de Groot N.N."/>
        </authorList>
    </citation>
    <scope>NUCLEOTIDE SEQUENCE [LARGE SCALE GENOMIC DNA]</scope>
    <source>
        <strain evidence="1 2">CPCC 202699</strain>
    </source>
</reference>
<dbReference type="OrthoDB" id="3661391at2"/>
<dbReference type="RefSeq" id="WP_091292715.1">
    <property type="nucleotide sequence ID" value="NZ_FNON01000005.1"/>
</dbReference>
<accession>A0A1H3JLG3</accession>
<sequence>MLAIAHNVTAATRLFDALNLLGADDRIGIDFTSTGSSAFDHGTTEFLDARGVKRIAWDQALEREFDLCVSASHGGDLHLLRSPLLIIPHGMGYNKYLARKTENGKRKTVFGLSAEWLLHEGKLIPSTLALSHTEQLHRLERACPEAVPHALIAGDLCLDQLTAAMPLRPSYRRALGVPGSAKLLVVSSTWGPDSLLGRHLELPRRLAETLPVDEYRVAVALHPNIWYRHSVWQVRHWLASCARAGVTVLSDVDDWRAALVAADLIVGDHGSVPFYGAALGLPVLLAAAPEHTVAPDSPIAQLLSAAPRLTTDADLPQRVAAAIEDHDPGKYRTITAQATSVPGRAAALLRTEMYRLMNLPEPSSEAEIPPLPLPARPLTRTASHLVLARLDAERTARLTRFPAERLHSGDDAPRGCHLAVTVHEPRHRWLELADVLIGGLGEDTVHWIADTLRRLPGCALATAPESPGSWLLGDQHGTILEVQGDGALFASVAYQAIAEGSPLASLTGTWQLHTGTDTEVTVAKR</sequence>
<dbReference type="Proteomes" id="UP000199515">
    <property type="component" value="Unassembled WGS sequence"/>
</dbReference>